<dbReference type="HOGENOM" id="CLU_3287491_0_0_9"/>
<name>C0EFR6_9FIRM</name>
<sequence length="40" mass="4557">MKMHKGLSLRILLILLWENKKQFSLSPDKGSFQKVLGGTL</sequence>
<reference evidence="1 2" key="2">
    <citation type="submission" date="2009-02" db="EMBL/GenBank/DDBJ databases">
        <title>Draft genome sequence of Clostridium methylpentosum (DSM 5476).</title>
        <authorList>
            <person name="Sudarsanam P."/>
            <person name="Ley R."/>
            <person name="Guruge J."/>
            <person name="Turnbaugh P.J."/>
            <person name="Mahowald M."/>
            <person name="Liep D."/>
            <person name="Gordon J."/>
        </authorList>
    </citation>
    <scope>NUCLEOTIDE SEQUENCE [LARGE SCALE GENOMIC DNA]</scope>
    <source>
        <strain evidence="1 2">DSM 5476</strain>
    </source>
</reference>
<organism evidence="1 2">
    <name type="scientific">[Clostridium] methylpentosum DSM 5476</name>
    <dbReference type="NCBI Taxonomy" id="537013"/>
    <lineage>
        <taxon>Bacteria</taxon>
        <taxon>Bacillati</taxon>
        <taxon>Bacillota</taxon>
        <taxon>Clostridia</taxon>
        <taxon>Eubacteriales</taxon>
        <taxon>Oscillospiraceae</taxon>
        <taxon>Oscillospiraceae incertae sedis</taxon>
    </lineage>
</organism>
<dbReference type="EMBL" id="ACEC01000093">
    <property type="protein sequence ID" value="EEG29695.1"/>
    <property type="molecule type" value="Genomic_DNA"/>
</dbReference>
<accession>C0EFR6</accession>
<protein>
    <submittedName>
        <fullName evidence="1">Uncharacterized protein</fullName>
    </submittedName>
</protein>
<reference evidence="1 2" key="1">
    <citation type="submission" date="2009-01" db="EMBL/GenBank/DDBJ databases">
        <authorList>
            <person name="Fulton L."/>
            <person name="Clifton S."/>
            <person name="Fulton B."/>
            <person name="Xu J."/>
            <person name="Minx P."/>
            <person name="Pepin K.H."/>
            <person name="Johnson M."/>
            <person name="Bhonagiri V."/>
            <person name="Nash W.E."/>
            <person name="Mardis E.R."/>
            <person name="Wilson R.K."/>
        </authorList>
    </citation>
    <scope>NUCLEOTIDE SEQUENCE [LARGE SCALE GENOMIC DNA]</scope>
    <source>
        <strain evidence="1 2">DSM 5476</strain>
    </source>
</reference>
<dbReference type="Proteomes" id="UP000003340">
    <property type="component" value="Unassembled WGS sequence"/>
</dbReference>
<evidence type="ECO:0000313" key="2">
    <source>
        <dbReference type="Proteomes" id="UP000003340"/>
    </source>
</evidence>
<dbReference type="AlphaFoldDB" id="C0EFR6"/>
<keyword evidence="2" id="KW-1185">Reference proteome</keyword>
<proteinExistence type="predicted"/>
<evidence type="ECO:0000313" key="1">
    <source>
        <dbReference type="EMBL" id="EEG29695.1"/>
    </source>
</evidence>
<gene>
    <name evidence="1" type="ORF">CLOSTMETH_02708</name>
</gene>
<comment type="caution">
    <text evidence="1">The sequence shown here is derived from an EMBL/GenBank/DDBJ whole genome shotgun (WGS) entry which is preliminary data.</text>
</comment>